<reference evidence="2 3" key="1">
    <citation type="submission" date="2023-06" db="EMBL/GenBank/DDBJ databases">
        <title>Identification and characterization of horizontal gene transfer across gut microbiota members of farm animals based on homology search.</title>
        <authorList>
            <person name="Schwarzerova J."/>
            <person name="Nykrynova M."/>
            <person name="Jureckova K."/>
            <person name="Cejkova D."/>
            <person name="Rychlik I."/>
        </authorList>
    </citation>
    <scope>NUCLEOTIDE SEQUENCE [LARGE SCALE GENOMIC DNA]</scope>
    <source>
        <strain evidence="2 3">ET340</strain>
    </source>
</reference>
<dbReference type="RefSeq" id="WP_289598894.1">
    <property type="nucleotide sequence ID" value="NZ_JAUDCL010000002.1"/>
</dbReference>
<name>A0ABT7UMZ0_9FIRM</name>
<dbReference type="Pfam" id="PF11667">
    <property type="entry name" value="DUF3267"/>
    <property type="match status" value="1"/>
</dbReference>
<comment type="caution">
    <text evidence="2">The sequence shown here is derived from an EMBL/GenBank/DDBJ whole genome shotgun (WGS) entry which is preliminary data.</text>
</comment>
<feature type="transmembrane region" description="Helical" evidence="1">
    <location>
        <begin position="161"/>
        <end position="182"/>
    </location>
</feature>
<gene>
    <name evidence="2" type="ORF">QUW08_02025</name>
</gene>
<keyword evidence="3" id="KW-1185">Reference proteome</keyword>
<evidence type="ECO:0000313" key="2">
    <source>
        <dbReference type="EMBL" id="MDM8200080.1"/>
    </source>
</evidence>
<feature type="transmembrane region" description="Helical" evidence="1">
    <location>
        <begin position="46"/>
        <end position="65"/>
    </location>
</feature>
<organism evidence="2 3">
    <name type="scientific">Allofournierella massiliensis</name>
    <dbReference type="NCBI Taxonomy" id="1650663"/>
    <lineage>
        <taxon>Bacteria</taxon>
        <taxon>Bacillati</taxon>
        <taxon>Bacillota</taxon>
        <taxon>Clostridia</taxon>
        <taxon>Eubacteriales</taxon>
        <taxon>Oscillospiraceae</taxon>
        <taxon>Allofournierella</taxon>
    </lineage>
</organism>
<feature type="transmembrane region" description="Helical" evidence="1">
    <location>
        <begin position="72"/>
        <end position="92"/>
    </location>
</feature>
<evidence type="ECO:0000313" key="3">
    <source>
        <dbReference type="Proteomes" id="UP001529380"/>
    </source>
</evidence>
<accession>A0ABT7UMZ0</accession>
<dbReference type="InterPro" id="IPR021683">
    <property type="entry name" value="DUF3267"/>
</dbReference>
<evidence type="ECO:0000256" key="1">
    <source>
        <dbReference type="SAM" id="Phobius"/>
    </source>
</evidence>
<sequence>MVEQPGRKLTPREQARREAFQALRERMRAQGYQEVDLMVDVVQANGMAVVVMLPFLVAAAVLFFAVNPVKELHIPLSGMVLWLLAFLMLMVLHEAIHGLTWGLMAPHGFKAIAFGVIWQMLTPYCTCTDGLKRWQYLLGGLMPTLILGFGLAGLATVQGSLWLFSLAEVMILGGGGDFLIMFKMLRHPQKSGAVYYDHPYECGLVVFEPANGDAPAA</sequence>
<feature type="transmembrane region" description="Helical" evidence="1">
    <location>
        <begin position="104"/>
        <end position="124"/>
    </location>
</feature>
<keyword evidence="1" id="KW-0472">Membrane</keyword>
<proteinExistence type="predicted"/>
<keyword evidence="1" id="KW-1133">Transmembrane helix</keyword>
<protein>
    <submittedName>
        <fullName evidence="2">DUF3267 domain-containing protein</fullName>
    </submittedName>
</protein>
<feature type="transmembrane region" description="Helical" evidence="1">
    <location>
        <begin position="136"/>
        <end position="155"/>
    </location>
</feature>
<dbReference type="Proteomes" id="UP001529380">
    <property type="component" value="Unassembled WGS sequence"/>
</dbReference>
<keyword evidence="1" id="KW-0812">Transmembrane</keyword>
<dbReference type="EMBL" id="JAUDCL010000002">
    <property type="protein sequence ID" value="MDM8200080.1"/>
    <property type="molecule type" value="Genomic_DNA"/>
</dbReference>